<dbReference type="EMBL" id="JAKTTI010000007">
    <property type="protein sequence ID" value="MCH1625091.1"/>
    <property type="molecule type" value="Genomic_DNA"/>
</dbReference>
<accession>A0AAW5E6R0</accession>
<dbReference type="Pfam" id="PF09992">
    <property type="entry name" value="NAGPA"/>
    <property type="match status" value="1"/>
</dbReference>
<proteinExistence type="predicted"/>
<dbReference type="PROSITE" id="PS51272">
    <property type="entry name" value="SLH"/>
    <property type="match status" value="3"/>
</dbReference>
<evidence type="ECO:0000256" key="1">
    <source>
        <dbReference type="ARBA" id="ARBA00022729"/>
    </source>
</evidence>
<dbReference type="InterPro" id="IPR018711">
    <property type="entry name" value="NAGPA"/>
</dbReference>
<keyword evidence="1" id="KW-0732">Signal</keyword>
<evidence type="ECO:0000313" key="4">
    <source>
        <dbReference type="EMBL" id="MCH1625091.1"/>
    </source>
</evidence>
<comment type="caution">
    <text evidence="4">The sequence shown here is derived from an EMBL/GenBank/DDBJ whole genome shotgun (WGS) entry which is preliminary data.</text>
</comment>
<feature type="transmembrane region" description="Helical" evidence="2">
    <location>
        <begin position="7"/>
        <end position="24"/>
    </location>
</feature>
<dbReference type="Proteomes" id="UP001431131">
    <property type="component" value="Unassembled WGS sequence"/>
</dbReference>
<feature type="domain" description="SLH" evidence="3">
    <location>
        <begin position="866"/>
        <end position="916"/>
    </location>
</feature>
<evidence type="ECO:0000313" key="5">
    <source>
        <dbReference type="Proteomes" id="UP001431131"/>
    </source>
</evidence>
<dbReference type="Pfam" id="PF00395">
    <property type="entry name" value="SLH"/>
    <property type="match status" value="3"/>
</dbReference>
<keyword evidence="2" id="KW-0472">Membrane</keyword>
<name>A0AAW5E6R0_9BACI</name>
<sequence length="916" mass="98492">MAEKRKILSIVVVATLIIQMGLFMKPTNKVSAQGSQFQVSTGVKYSETNTKINSYNQALRVMEINLQDPYTQLDLGLPSPLNSLATTSKQAIRDSKEGHQVVGAINGSFFDMSSKFPMYLLSYNNQLVNAGVISSGFDQYVNKPVAFGVTADGKALIDSYDLNLSLVHNGVTSKITSMNKIRNYDDLILYTPEYGKNTNSNKFGMEVVITNASKNKNLAFGDVVTGTVSEVKPYGEAAAIPEDGLVLSAHGTSIDILKGMQTGDQVSISLDIDAKWKNSKFMVASGPVLVSNGQVKLGIDPNSSRAKERAPRTAVAVDKTLTKVFFVTVDGRQEGYSKGMNLKEFAEYLVKMGAYQALNLDGGGSTAMVGRKYGNQQATLLNKPSDGRERAVSTTLQAISTAPIGEPKTISAQFAQKGKIAIGASVDVNVKYILDQYYNTLTVDSSKLAYSASSTIGNMNGKTFTASKAGTGNIVVKSGNATASLPITVVDKISKLSVSPATINIAKSASQQLSVKGYDASGDEVIINASSLKWNVPSSLGTITKDGKFQASSKNGSGTITATYGNLSVKIPVQIGADNVIVESFDTVDGWSVETARATASLVKASSSEPKMQGTGAAKLSYDFSNGDSGTAAAYLVPKKPITFSDKPDHIGIWTYGDGNGHWLRGLVTDGNGKEHTIDFTEEGGLDWVGWKYAKATLPSDIALPIQVKQVYVVEPSASKQGKGTLYFDKLQAVYSASYIEPIYTDVPSSYPGFKEIKYLSENNIISGYGTGDFRPGAELRRVDAAILISKALNLNTETVKNVSYKDVPKTYRFYNEIAAVSNAGIMNGKNKGTTFDPNAKLTRAEMAVILQKAFKLKGNGKVVYKDVSKSSFAYDAISALYTEKITVGYADNTYRPGEPITRAQYSYFLYRCLTK</sequence>
<protein>
    <submittedName>
        <fullName evidence="4">S-layer homology domain-containing protein</fullName>
    </submittedName>
</protein>
<keyword evidence="2" id="KW-1133">Transmembrane helix</keyword>
<evidence type="ECO:0000256" key="2">
    <source>
        <dbReference type="SAM" id="Phobius"/>
    </source>
</evidence>
<dbReference type="AlphaFoldDB" id="A0AAW5E6R0"/>
<reference evidence="4" key="1">
    <citation type="submission" date="2022-02" db="EMBL/GenBank/DDBJ databases">
        <title>Fredinandcohnia quinoae sp. nov. isolated from Chenopodium quinoa seeds.</title>
        <authorList>
            <person name="Saati-Santamaria Z."/>
            <person name="Flores-Felix J.D."/>
            <person name="Igual J.M."/>
            <person name="Velazquez E."/>
            <person name="Garcia-Fraile P."/>
            <person name="Martinez-Molina E."/>
        </authorList>
    </citation>
    <scope>NUCLEOTIDE SEQUENCE</scope>
    <source>
        <strain evidence="4">SECRCQ15</strain>
    </source>
</reference>
<dbReference type="RefSeq" id="WP_240254058.1">
    <property type="nucleotide sequence ID" value="NZ_JAKTTI010000007.1"/>
</dbReference>
<gene>
    <name evidence="4" type="ORF">MJG50_07105</name>
</gene>
<evidence type="ECO:0000259" key="3">
    <source>
        <dbReference type="PROSITE" id="PS51272"/>
    </source>
</evidence>
<dbReference type="PANTHER" id="PTHR40446">
    <property type="entry name" value="N-ACETYLGLUCOSAMINE-1-PHOSPHODIESTER ALPHA-N-ACETYLGLUCOSAMINIDASE"/>
    <property type="match status" value="1"/>
</dbReference>
<dbReference type="Gene3D" id="2.60.40.1080">
    <property type="match status" value="1"/>
</dbReference>
<feature type="domain" description="SLH" evidence="3">
    <location>
        <begin position="740"/>
        <end position="800"/>
    </location>
</feature>
<dbReference type="InterPro" id="IPR001119">
    <property type="entry name" value="SLH_dom"/>
</dbReference>
<keyword evidence="5" id="KW-1185">Reference proteome</keyword>
<keyword evidence="2" id="KW-0812">Transmembrane</keyword>
<dbReference type="PANTHER" id="PTHR40446:SF2">
    <property type="entry name" value="N-ACETYLGLUCOSAMINE-1-PHOSPHODIESTER ALPHA-N-ACETYLGLUCOSAMINIDASE"/>
    <property type="match status" value="1"/>
</dbReference>
<organism evidence="4 5">
    <name type="scientific">Fredinandcohnia quinoae</name>
    <dbReference type="NCBI Taxonomy" id="2918902"/>
    <lineage>
        <taxon>Bacteria</taxon>
        <taxon>Bacillati</taxon>
        <taxon>Bacillota</taxon>
        <taxon>Bacilli</taxon>
        <taxon>Bacillales</taxon>
        <taxon>Bacillaceae</taxon>
        <taxon>Fredinandcohnia</taxon>
    </lineage>
</organism>
<feature type="domain" description="SLH" evidence="3">
    <location>
        <begin position="801"/>
        <end position="865"/>
    </location>
</feature>